<accession>A0A7L1LJH0</accession>
<dbReference type="GO" id="GO:0000981">
    <property type="term" value="F:DNA-binding transcription factor activity, RNA polymerase II-specific"/>
    <property type="evidence" value="ECO:0007669"/>
    <property type="project" value="TreeGrafter"/>
</dbReference>
<reference evidence="9 10" key="1">
    <citation type="submission" date="2019-09" db="EMBL/GenBank/DDBJ databases">
        <title>Bird 10,000 Genomes (B10K) Project - Family phase.</title>
        <authorList>
            <person name="Zhang G."/>
        </authorList>
    </citation>
    <scope>NUCLEOTIDE SEQUENCE [LARGE SCALE GENOMIC DNA]</scope>
    <source>
        <strain evidence="9">B10K-DU-002-13</strain>
        <tissue evidence="9">Muscle</tissue>
    </source>
</reference>
<sequence length="90" mass="9561">PSPPPSPHCGGTGGPPQPATPREANPGGLRVPAPPGRPYGCYECGKAFGSSYALLTHRRIHTGEKPYTCPECGKDFTRGSTLVNHRRIHT</sequence>
<keyword evidence="10" id="KW-1185">Reference proteome</keyword>
<evidence type="ECO:0000256" key="3">
    <source>
        <dbReference type="ARBA" id="ARBA00022737"/>
    </source>
</evidence>
<evidence type="ECO:0000256" key="7">
    <source>
        <dbReference type="SAM" id="MobiDB-lite"/>
    </source>
</evidence>
<dbReference type="PROSITE" id="PS00028">
    <property type="entry name" value="ZINC_FINGER_C2H2_1"/>
    <property type="match status" value="2"/>
</dbReference>
<name>A0A7L1LJH0_HIMHI</name>
<dbReference type="SUPFAM" id="SSF57667">
    <property type="entry name" value="beta-beta-alpha zinc fingers"/>
    <property type="match status" value="1"/>
</dbReference>
<dbReference type="PANTHER" id="PTHR14196:SF12">
    <property type="entry name" value="ZINC FINGER PROTEIN 208-LIKE"/>
    <property type="match status" value="1"/>
</dbReference>
<evidence type="ECO:0000313" key="9">
    <source>
        <dbReference type="EMBL" id="NXN75132.1"/>
    </source>
</evidence>
<evidence type="ECO:0000256" key="2">
    <source>
        <dbReference type="ARBA" id="ARBA00022723"/>
    </source>
</evidence>
<dbReference type="Proteomes" id="UP000571567">
    <property type="component" value="Unassembled WGS sequence"/>
</dbReference>
<dbReference type="InterPro" id="IPR013087">
    <property type="entry name" value="Znf_C2H2_type"/>
</dbReference>
<feature type="domain" description="C2H2-type" evidence="8">
    <location>
        <begin position="39"/>
        <end position="66"/>
    </location>
</feature>
<evidence type="ECO:0000256" key="5">
    <source>
        <dbReference type="ARBA" id="ARBA00022833"/>
    </source>
</evidence>
<dbReference type="Pfam" id="PF00096">
    <property type="entry name" value="zf-C2H2"/>
    <property type="match status" value="2"/>
</dbReference>
<organism evidence="9 10">
    <name type="scientific">Himantopus himantopus</name>
    <name type="common">Black-winged stilt</name>
    <name type="synonym">Charadrius himantopus</name>
    <dbReference type="NCBI Taxonomy" id="225398"/>
    <lineage>
        <taxon>Eukaryota</taxon>
        <taxon>Metazoa</taxon>
        <taxon>Chordata</taxon>
        <taxon>Craniata</taxon>
        <taxon>Vertebrata</taxon>
        <taxon>Euteleostomi</taxon>
        <taxon>Archelosauria</taxon>
        <taxon>Archosauria</taxon>
        <taxon>Dinosauria</taxon>
        <taxon>Saurischia</taxon>
        <taxon>Theropoda</taxon>
        <taxon>Coelurosauria</taxon>
        <taxon>Aves</taxon>
        <taxon>Neognathae</taxon>
        <taxon>Neoaves</taxon>
        <taxon>Charadriiformes</taxon>
        <taxon>Recurvirostridae</taxon>
        <taxon>Himantopus</taxon>
    </lineage>
</organism>
<dbReference type="InterPro" id="IPR050717">
    <property type="entry name" value="C2H2-ZF_Transcription_Reg"/>
</dbReference>
<evidence type="ECO:0000313" key="10">
    <source>
        <dbReference type="Proteomes" id="UP000571567"/>
    </source>
</evidence>
<gene>
    <name evidence="9" type="primary">Znf679_1</name>
    <name evidence="9" type="ORF">HIMHIM_R15677</name>
</gene>
<evidence type="ECO:0000256" key="6">
    <source>
        <dbReference type="PROSITE-ProRule" id="PRU00042"/>
    </source>
</evidence>
<dbReference type="PROSITE" id="PS50157">
    <property type="entry name" value="ZINC_FINGER_C2H2_2"/>
    <property type="match status" value="2"/>
</dbReference>
<dbReference type="PANTHER" id="PTHR14196">
    <property type="entry name" value="ODD-SKIPPED - RELATED"/>
    <property type="match status" value="1"/>
</dbReference>
<feature type="non-terminal residue" evidence="9">
    <location>
        <position position="1"/>
    </location>
</feature>
<keyword evidence="4 6" id="KW-0863">Zinc-finger</keyword>
<evidence type="ECO:0000256" key="4">
    <source>
        <dbReference type="ARBA" id="ARBA00022771"/>
    </source>
</evidence>
<keyword evidence="3" id="KW-0677">Repeat</keyword>
<proteinExistence type="inferred from homology"/>
<keyword evidence="2" id="KW-0479">Metal-binding</keyword>
<keyword evidence="5" id="KW-0862">Zinc</keyword>
<dbReference type="FunFam" id="3.30.160.60:FF:001111">
    <property type="entry name" value="Zinc finger protein 92 homolog"/>
    <property type="match status" value="1"/>
</dbReference>
<dbReference type="GO" id="GO:0005634">
    <property type="term" value="C:nucleus"/>
    <property type="evidence" value="ECO:0007669"/>
    <property type="project" value="TreeGrafter"/>
</dbReference>
<dbReference type="SMART" id="SM00355">
    <property type="entry name" value="ZnF_C2H2"/>
    <property type="match status" value="2"/>
</dbReference>
<dbReference type="FunFam" id="3.30.160.60:FF:000135">
    <property type="entry name" value="Zinc finger protein 358"/>
    <property type="match status" value="1"/>
</dbReference>
<dbReference type="EMBL" id="VXBK01010660">
    <property type="protein sequence ID" value="NXN75132.1"/>
    <property type="molecule type" value="Genomic_DNA"/>
</dbReference>
<evidence type="ECO:0000259" key="8">
    <source>
        <dbReference type="PROSITE" id="PS50157"/>
    </source>
</evidence>
<dbReference type="GO" id="GO:0008270">
    <property type="term" value="F:zinc ion binding"/>
    <property type="evidence" value="ECO:0007669"/>
    <property type="project" value="UniProtKB-KW"/>
</dbReference>
<dbReference type="InterPro" id="IPR036236">
    <property type="entry name" value="Znf_C2H2_sf"/>
</dbReference>
<dbReference type="AlphaFoldDB" id="A0A7L1LJH0"/>
<feature type="domain" description="C2H2-type" evidence="8">
    <location>
        <begin position="67"/>
        <end position="90"/>
    </location>
</feature>
<dbReference type="Gene3D" id="3.30.160.60">
    <property type="entry name" value="Classic Zinc Finger"/>
    <property type="match status" value="2"/>
</dbReference>
<protein>
    <submittedName>
        <fullName evidence="9">ZN679 protein</fullName>
    </submittedName>
</protein>
<dbReference type="GO" id="GO:0000977">
    <property type="term" value="F:RNA polymerase II transcription regulatory region sequence-specific DNA binding"/>
    <property type="evidence" value="ECO:0007669"/>
    <property type="project" value="TreeGrafter"/>
</dbReference>
<feature type="region of interest" description="Disordered" evidence="7">
    <location>
        <begin position="1"/>
        <end position="32"/>
    </location>
</feature>
<dbReference type="OrthoDB" id="6910977at2759"/>
<comment type="caution">
    <text evidence="9">The sequence shown here is derived from an EMBL/GenBank/DDBJ whole genome shotgun (WGS) entry which is preliminary data.</text>
</comment>
<evidence type="ECO:0000256" key="1">
    <source>
        <dbReference type="ARBA" id="ARBA00006991"/>
    </source>
</evidence>
<comment type="similarity">
    <text evidence="1">Belongs to the krueppel C2H2-type zinc-finger protein family.</text>
</comment>
<feature type="non-terminal residue" evidence="9">
    <location>
        <position position="90"/>
    </location>
</feature>